<dbReference type="CDD" id="cd00093">
    <property type="entry name" value="HTH_XRE"/>
    <property type="match status" value="2"/>
</dbReference>
<evidence type="ECO:0000313" key="5">
    <source>
        <dbReference type="Proteomes" id="UP000467379"/>
    </source>
</evidence>
<evidence type="ECO:0000313" key="4">
    <source>
        <dbReference type="Proteomes" id="UP000192441"/>
    </source>
</evidence>
<dbReference type="Proteomes" id="UP000192441">
    <property type="component" value="Unassembled WGS sequence"/>
</dbReference>
<keyword evidence="2" id="KW-0614">Plasmid</keyword>
<dbReference type="SMART" id="SM00530">
    <property type="entry name" value="HTH_XRE"/>
    <property type="match status" value="2"/>
</dbReference>
<evidence type="ECO:0000313" key="3">
    <source>
        <dbReference type="EMBL" id="ORA35379.1"/>
    </source>
</evidence>
<name>A0A7I7WBT7_9MYCO</name>
<evidence type="ECO:0000259" key="1">
    <source>
        <dbReference type="SMART" id="SM00530"/>
    </source>
</evidence>
<feature type="domain" description="HTH cro/C1-type" evidence="1">
    <location>
        <begin position="182"/>
        <end position="232"/>
    </location>
</feature>
<accession>A0A7I7WBT7</accession>
<dbReference type="Proteomes" id="UP000467379">
    <property type="component" value="Plasmid pJCM12687"/>
</dbReference>
<protein>
    <submittedName>
        <fullName evidence="3">Transcriptional regulator</fullName>
    </submittedName>
</protein>
<dbReference type="EMBL" id="AP022607">
    <property type="protein sequence ID" value="BBZ15066.1"/>
    <property type="molecule type" value="Genomic_DNA"/>
</dbReference>
<dbReference type="RefSeq" id="WP_083132655.1">
    <property type="nucleotide sequence ID" value="NZ_AP022607.1"/>
</dbReference>
<keyword evidence="5" id="KW-1185">Reference proteome</keyword>
<sequence>MGEGAVDPGIARAGAAVAARRNELGISQRELARRKVITAAALIAFEKGRAWPRERTRHTLEELLQWPAGTIARIRAGAEVGEPPTPGGDGADASVVADAVELALARVDDAIEELPPPADAAWPRRIAIVLADLRRLEGITARAVRHSGGSTPVVKALGVVRSRYDELMRRAASAPGATLGQRLYAARRAANLTLADIAAALGMTTEFVEAVEADQALDPATAHRIEALIDELG</sequence>
<dbReference type="GO" id="GO:0003677">
    <property type="term" value="F:DNA binding"/>
    <property type="evidence" value="ECO:0007669"/>
    <property type="project" value="InterPro"/>
</dbReference>
<dbReference type="Gene3D" id="1.10.260.40">
    <property type="entry name" value="lambda repressor-like DNA-binding domains"/>
    <property type="match status" value="2"/>
</dbReference>
<dbReference type="OrthoDB" id="3214282at2"/>
<dbReference type="SUPFAM" id="SSF47413">
    <property type="entry name" value="lambda repressor-like DNA-binding domains"/>
    <property type="match status" value="2"/>
</dbReference>
<gene>
    <name evidence="3" type="ORF">BST20_17380</name>
    <name evidence="2" type="ORF">MBRA_52610</name>
</gene>
<organism evidence="3 4">
    <name type="scientific">Mycobacterium branderi</name>
    <dbReference type="NCBI Taxonomy" id="43348"/>
    <lineage>
        <taxon>Bacteria</taxon>
        <taxon>Bacillati</taxon>
        <taxon>Actinomycetota</taxon>
        <taxon>Actinomycetes</taxon>
        <taxon>Mycobacteriales</taxon>
        <taxon>Mycobacteriaceae</taxon>
        <taxon>Mycobacterium</taxon>
    </lineage>
</organism>
<evidence type="ECO:0000313" key="2">
    <source>
        <dbReference type="EMBL" id="BBZ15066.1"/>
    </source>
</evidence>
<reference evidence="2" key="3">
    <citation type="submission" date="2020-02" db="EMBL/GenBank/DDBJ databases">
        <authorList>
            <person name="Matsumoto Y."/>
            <person name="Motooka D."/>
            <person name="Nakamura S."/>
        </authorList>
    </citation>
    <scope>NUCLEOTIDE SEQUENCE</scope>
    <source>
        <strain evidence="2">JCM 12687</strain>
        <plasmid evidence="2">pJCM12687</plasmid>
    </source>
</reference>
<dbReference type="Pfam" id="PF01381">
    <property type="entry name" value="HTH_3"/>
    <property type="match status" value="1"/>
</dbReference>
<dbReference type="EMBL" id="MVHM01000012">
    <property type="protein sequence ID" value="ORA35379.1"/>
    <property type="molecule type" value="Genomic_DNA"/>
</dbReference>
<reference evidence="2 5" key="2">
    <citation type="journal article" date="2019" name="Emerg. Microbes Infect.">
        <title>Comprehensive subspecies identification of 175 nontuberculous mycobacteria species based on 7547 genomic profiles.</title>
        <authorList>
            <person name="Matsumoto Y."/>
            <person name="Kinjo T."/>
            <person name="Motooka D."/>
            <person name="Nabeya D."/>
            <person name="Jung N."/>
            <person name="Uechi K."/>
            <person name="Horii T."/>
            <person name="Iida T."/>
            <person name="Fujita J."/>
            <person name="Nakamura S."/>
        </authorList>
    </citation>
    <scope>NUCLEOTIDE SEQUENCE [LARGE SCALE GENOMIC DNA]</scope>
    <source>
        <strain evidence="2 5">JCM 12687</strain>
        <plasmid evidence="2">pJCM12687</plasmid>
    </source>
</reference>
<dbReference type="AlphaFoldDB" id="A0A7I7WBT7"/>
<dbReference type="InterPro" id="IPR001387">
    <property type="entry name" value="Cro/C1-type_HTH"/>
</dbReference>
<reference evidence="3 4" key="1">
    <citation type="submission" date="2016-12" db="EMBL/GenBank/DDBJ databases">
        <title>The new phylogeny of genus Mycobacterium.</title>
        <authorList>
            <person name="Tortoli E."/>
            <person name="Trovato A."/>
            <person name="Cirillo D.M."/>
        </authorList>
    </citation>
    <scope>NUCLEOTIDE SEQUENCE [LARGE SCALE GENOMIC DNA]</scope>
    <source>
        <strain evidence="3 4">DSM 44624</strain>
    </source>
</reference>
<proteinExistence type="predicted"/>
<feature type="domain" description="HTH cro/C1-type" evidence="1">
    <location>
        <begin position="16"/>
        <end position="71"/>
    </location>
</feature>
<dbReference type="InterPro" id="IPR010982">
    <property type="entry name" value="Lambda_DNA-bd_dom_sf"/>
</dbReference>
<geneLocation type="plasmid" evidence="2 5">
    <name>pJCM12687</name>
</geneLocation>